<dbReference type="Pfam" id="PF02518">
    <property type="entry name" value="HATPase_c"/>
    <property type="match status" value="1"/>
</dbReference>
<dbReference type="OrthoDB" id="149796at2"/>
<feature type="coiled-coil region" evidence="8">
    <location>
        <begin position="297"/>
        <end position="324"/>
    </location>
</feature>
<evidence type="ECO:0000256" key="7">
    <source>
        <dbReference type="ARBA" id="ARBA00023012"/>
    </source>
</evidence>
<evidence type="ECO:0000256" key="1">
    <source>
        <dbReference type="ARBA" id="ARBA00000085"/>
    </source>
</evidence>
<evidence type="ECO:0000313" key="12">
    <source>
        <dbReference type="Proteomes" id="UP000385207"/>
    </source>
</evidence>
<gene>
    <name evidence="11" type="primary">sasA_17</name>
    <name evidence="11" type="ORF">PS862_03787</name>
</gene>
<dbReference type="RefSeq" id="WP_150784540.1">
    <property type="nucleotide sequence ID" value="NZ_CABVII010000017.1"/>
</dbReference>
<evidence type="ECO:0000256" key="8">
    <source>
        <dbReference type="SAM" id="Coils"/>
    </source>
</evidence>
<dbReference type="PROSITE" id="PS50109">
    <property type="entry name" value="HIS_KIN"/>
    <property type="match status" value="1"/>
</dbReference>
<dbReference type="GO" id="GO:0000160">
    <property type="term" value="P:phosphorelay signal transduction system"/>
    <property type="evidence" value="ECO:0007669"/>
    <property type="project" value="UniProtKB-KW"/>
</dbReference>
<organism evidence="11 12">
    <name type="scientific">Pseudomonas fluorescens</name>
    <dbReference type="NCBI Taxonomy" id="294"/>
    <lineage>
        <taxon>Bacteria</taxon>
        <taxon>Pseudomonadati</taxon>
        <taxon>Pseudomonadota</taxon>
        <taxon>Gammaproteobacteria</taxon>
        <taxon>Pseudomonadales</taxon>
        <taxon>Pseudomonadaceae</taxon>
        <taxon>Pseudomonas</taxon>
    </lineage>
</organism>
<keyword evidence="9" id="KW-0472">Membrane</keyword>
<dbReference type="InterPro" id="IPR005467">
    <property type="entry name" value="His_kinase_dom"/>
</dbReference>
<dbReference type="InterPro" id="IPR045812">
    <property type="entry name" value="DAHL"/>
</dbReference>
<evidence type="ECO:0000259" key="10">
    <source>
        <dbReference type="PROSITE" id="PS50109"/>
    </source>
</evidence>
<evidence type="ECO:0000256" key="2">
    <source>
        <dbReference type="ARBA" id="ARBA00012438"/>
    </source>
</evidence>
<dbReference type="AlphaFoldDB" id="A0A5E7M154"/>
<dbReference type="EC" id="2.7.13.3" evidence="2"/>
<keyword evidence="4" id="KW-0547">Nucleotide-binding</keyword>
<dbReference type="InterPro" id="IPR004358">
    <property type="entry name" value="Sig_transdc_His_kin-like_C"/>
</dbReference>
<dbReference type="InterPro" id="IPR036890">
    <property type="entry name" value="HATPase_C_sf"/>
</dbReference>
<keyword evidence="8" id="KW-0175">Coiled coil</keyword>
<feature type="domain" description="Histidine kinase" evidence="10">
    <location>
        <begin position="419"/>
        <end position="598"/>
    </location>
</feature>
<dbReference type="Pfam" id="PF19443">
    <property type="entry name" value="DAHL"/>
    <property type="match status" value="1"/>
</dbReference>
<keyword evidence="9" id="KW-0812">Transmembrane</keyword>
<comment type="catalytic activity">
    <reaction evidence="1">
        <text>ATP + protein L-histidine = ADP + protein N-phospho-L-histidine.</text>
        <dbReference type="EC" id="2.7.13.3"/>
    </reaction>
</comment>
<evidence type="ECO:0000313" key="11">
    <source>
        <dbReference type="EMBL" id="VVP19659.1"/>
    </source>
</evidence>
<dbReference type="GO" id="GO:0005524">
    <property type="term" value="F:ATP binding"/>
    <property type="evidence" value="ECO:0007669"/>
    <property type="project" value="UniProtKB-KW"/>
</dbReference>
<feature type="transmembrane region" description="Helical" evidence="9">
    <location>
        <begin position="9"/>
        <end position="28"/>
    </location>
</feature>
<evidence type="ECO:0000256" key="9">
    <source>
        <dbReference type="SAM" id="Phobius"/>
    </source>
</evidence>
<evidence type="ECO:0000256" key="3">
    <source>
        <dbReference type="ARBA" id="ARBA00022679"/>
    </source>
</evidence>
<dbReference type="Gene3D" id="3.30.565.10">
    <property type="entry name" value="Histidine kinase-like ATPase, C-terminal domain"/>
    <property type="match status" value="1"/>
</dbReference>
<reference evidence="11 12" key="1">
    <citation type="submission" date="2019-09" db="EMBL/GenBank/DDBJ databases">
        <authorList>
            <person name="Chandra G."/>
            <person name="Truman W A."/>
        </authorList>
    </citation>
    <scope>NUCLEOTIDE SEQUENCE [LARGE SCALE GENOMIC DNA]</scope>
    <source>
        <strain evidence="11">PS862</strain>
    </source>
</reference>
<dbReference type="SUPFAM" id="SSF55874">
    <property type="entry name" value="ATPase domain of HSP90 chaperone/DNA topoisomerase II/histidine kinase"/>
    <property type="match status" value="1"/>
</dbReference>
<dbReference type="InterPro" id="IPR003594">
    <property type="entry name" value="HATPase_dom"/>
</dbReference>
<dbReference type="SMART" id="SM00387">
    <property type="entry name" value="HATPase_c"/>
    <property type="match status" value="1"/>
</dbReference>
<dbReference type="PANTHER" id="PTHR43065">
    <property type="entry name" value="SENSOR HISTIDINE KINASE"/>
    <property type="match status" value="1"/>
</dbReference>
<evidence type="ECO:0000256" key="4">
    <source>
        <dbReference type="ARBA" id="ARBA00022741"/>
    </source>
</evidence>
<keyword evidence="9" id="KW-1133">Transmembrane helix</keyword>
<evidence type="ECO:0000256" key="5">
    <source>
        <dbReference type="ARBA" id="ARBA00022777"/>
    </source>
</evidence>
<dbReference type="GO" id="GO:0004673">
    <property type="term" value="F:protein histidine kinase activity"/>
    <property type="evidence" value="ECO:0007669"/>
    <property type="project" value="UniProtKB-EC"/>
</dbReference>
<keyword evidence="6" id="KW-0067">ATP-binding</keyword>
<dbReference type="Gene3D" id="1.10.287.130">
    <property type="match status" value="1"/>
</dbReference>
<protein>
    <recommendedName>
        <fullName evidence="2">histidine kinase</fullName>
        <ecNumber evidence="2">2.7.13.3</ecNumber>
    </recommendedName>
</protein>
<evidence type="ECO:0000256" key="6">
    <source>
        <dbReference type="ARBA" id="ARBA00022840"/>
    </source>
</evidence>
<dbReference type="PANTHER" id="PTHR43065:SF46">
    <property type="entry name" value="C4-DICARBOXYLATE TRANSPORT SENSOR PROTEIN DCTB"/>
    <property type="match status" value="1"/>
</dbReference>
<dbReference type="PRINTS" id="PR00344">
    <property type="entry name" value="BCTRLSENSOR"/>
</dbReference>
<keyword evidence="3 11" id="KW-0808">Transferase</keyword>
<dbReference type="Proteomes" id="UP000385207">
    <property type="component" value="Unassembled WGS sequence"/>
</dbReference>
<feature type="transmembrane region" description="Helical" evidence="9">
    <location>
        <begin position="264"/>
        <end position="284"/>
    </location>
</feature>
<proteinExistence type="predicted"/>
<name>A0A5E7M154_PSEFL</name>
<sequence>MRKSHRRNLALLGIVAVMLASTLLFLYLKSNSNQTTTYAESRDLIGRIKQLNAQWETEILKARIAISHNYDPLVAPLTEMTHLWQRFETMASSHGRGDSPAWRASHDAYQKTVQEKTRLVEQFKSHNAVLRNSLAFLPTAEDDIQEQLAQWEDGDKLQLQNIATDTYDLLLSSLEFAQVTSDDQAADILLGLSKLGVNKERLPEQFHSPIDILSNHIALILREQPVVNRLLQNIEATPVAERLDDITSLLNTDQQRADAVNQRYHFYMLVFSVLLVLLLVYLAIHLMRSFTVIQRVNKALQTANDELELRVEERTRELKDTQSELLDTARQAGMAEIATNVLHNVGNVLNSVNISADLVTRKLRASKSQGLGKAMQLINEHPGDLGTFLTQDEKGKLLPGYLNQLVDAIALEQQGMTAELAQLSKSVDHIKDIVTTQQSYAGANSLMEPLHISELLEDALRMNFGALTRHHVTVIKEYGAVPQVMGDKHRLLLILINLISNARYAMSDLGNRPRQMTLGVKIVEDTILQVSVKDDGEGIAEENMTRIFAHGFTTRKEGHGFGLHSCALAAIEMNGHLSAHSDGPGKGALFTLQIPLKAVPGLAPAGHQCSTLSGTGSFMTMKP</sequence>
<dbReference type="EMBL" id="CABVII010000017">
    <property type="protein sequence ID" value="VVP19659.1"/>
    <property type="molecule type" value="Genomic_DNA"/>
</dbReference>
<accession>A0A5E7M154</accession>
<keyword evidence="7" id="KW-0902">Two-component regulatory system</keyword>
<keyword evidence="5 11" id="KW-0418">Kinase</keyword>